<dbReference type="Proteomes" id="UP000419144">
    <property type="component" value="Unassembled WGS sequence"/>
</dbReference>
<feature type="compositionally biased region" description="Low complexity" evidence="1">
    <location>
        <begin position="113"/>
        <end position="140"/>
    </location>
</feature>
<dbReference type="AlphaFoldDB" id="A0A640KS61"/>
<accession>A0A640KS61</accession>
<evidence type="ECO:0000313" key="3">
    <source>
        <dbReference type="Proteomes" id="UP000419144"/>
    </source>
</evidence>
<name>A0A640KS61_LEITA</name>
<feature type="region of interest" description="Disordered" evidence="1">
    <location>
        <begin position="323"/>
        <end position="440"/>
    </location>
</feature>
<feature type="compositionally biased region" description="Polar residues" evidence="1">
    <location>
        <begin position="386"/>
        <end position="398"/>
    </location>
</feature>
<dbReference type="VEuPathDB" id="TriTrypDB:LtaPh_3436800"/>
<feature type="region of interest" description="Disordered" evidence="1">
    <location>
        <begin position="113"/>
        <end position="161"/>
    </location>
</feature>
<sequence>MHGTRRFSAAPVNFDRFIVLARAYSRSLSPDRELNQMLRPFQGRSATLTSTAARESTESRVVPPQPRHQQRRKGVLIDEELGLTETQDGRLYSSTAHLVTTTGSTTVARTLSSTHAATSTSRSVSGSAAATSSAVSTGSSPLAHDDCPVGEETQELERSSYSVEEVDPLLQAAMQLGSPLYDPVQRQFVCWQLHPLEKRPRTSYGDVEGISCDFCGHTDWIEEASERATTSESVSTTVLGADGGKRDTKASSVEAYVTARSRFFYHCSACQVDICQACLEEVRSDERLHVPCFECQRCGVYETRQNAPLHRCAEVTVISDDEELSTGVRTSRTSPRRNAVASPALPGALATASPKYRGVPAKRPVRLGLSRRYQKAVKGAGDPGTGITTHTEKVANSSPHRKRNRTSPEATPSPKQRRQEKTDDTAEVSDVGDVMDKSYRRVRRLSAGSLPKLTPPKQQGDHADVDASRALVEAKSPPFARYEVHLTPRTLEEVGELGRIVREQHLVCSPPPSLAKTCVLYFSTRLAAETCIDRATVASLDAILK</sequence>
<keyword evidence="3" id="KW-1185">Reference proteome</keyword>
<feature type="compositionally biased region" description="Polar residues" evidence="1">
    <location>
        <begin position="44"/>
        <end position="54"/>
    </location>
</feature>
<comment type="caution">
    <text evidence="2">The sequence shown here is derived from an EMBL/GenBank/DDBJ whole genome shotgun (WGS) entry which is preliminary data.</text>
</comment>
<reference evidence="2" key="1">
    <citation type="submission" date="2019-11" db="EMBL/GenBank/DDBJ databases">
        <title>Leishmania tarentolae CDS.</title>
        <authorList>
            <person name="Goto Y."/>
            <person name="Yamagishi J."/>
        </authorList>
    </citation>
    <scope>NUCLEOTIDE SEQUENCE [LARGE SCALE GENOMIC DNA]</scope>
    <source>
        <strain evidence="2">Parrot Tar II</strain>
    </source>
</reference>
<dbReference type="OrthoDB" id="264011at2759"/>
<evidence type="ECO:0000256" key="1">
    <source>
        <dbReference type="SAM" id="MobiDB-lite"/>
    </source>
</evidence>
<dbReference type="EMBL" id="BLBS01000054">
    <property type="protein sequence ID" value="GET92443.1"/>
    <property type="molecule type" value="Genomic_DNA"/>
</dbReference>
<organism evidence="2 3">
    <name type="scientific">Leishmania tarentolae</name>
    <name type="common">Sauroleishmania tarentolae</name>
    <dbReference type="NCBI Taxonomy" id="5689"/>
    <lineage>
        <taxon>Eukaryota</taxon>
        <taxon>Discoba</taxon>
        <taxon>Euglenozoa</taxon>
        <taxon>Kinetoplastea</taxon>
        <taxon>Metakinetoplastina</taxon>
        <taxon>Trypanosomatida</taxon>
        <taxon>Trypanosomatidae</taxon>
        <taxon>Leishmaniinae</taxon>
        <taxon>Leishmania</taxon>
        <taxon>lizard Leishmania</taxon>
    </lineage>
</organism>
<protein>
    <submittedName>
        <fullName evidence="2">Uncharacterized protein</fullName>
    </submittedName>
</protein>
<proteinExistence type="predicted"/>
<gene>
    <name evidence="2" type="ORF">LtaPh_3436800</name>
</gene>
<feature type="region of interest" description="Disordered" evidence="1">
    <location>
        <begin position="42"/>
        <end position="80"/>
    </location>
</feature>
<evidence type="ECO:0000313" key="2">
    <source>
        <dbReference type="EMBL" id="GET92443.1"/>
    </source>
</evidence>